<dbReference type="EMBL" id="GL433868">
    <property type="protein sequence ID" value="EFN51103.1"/>
    <property type="molecule type" value="Genomic_DNA"/>
</dbReference>
<evidence type="ECO:0000256" key="1">
    <source>
        <dbReference type="ARBA" id="ARBA00022679"/>
    </source>
</evidence>
<dbReference type="PANTHER" id="PTHR44329:SF288">
    <property type="entry name" value="MITOGEN-ACTIVATED PROTEIN KINASE KINASE KINASE 20"/>
    <property type="match status" value="1"/>
</dbReference>
<dbReference type="Gene3D" id="1.10.510.10">
    <property type="entry name" value="Transferase(Phosphotransferase) domain 1"/>
    <property type="match status" value="1"/>
</dbReference>
<dbReference type="STRING" id="554065.E1ZSV7"/>
<keyword evidence="7" id="KW-1185">Reference proteome</keyword>
<keyword evidence="4" id="KW-0067">ATP-binding</keyword>
<dbReference type="SUPFAM" id="SSF56112">
    <property type="entry name" value="Protein kinase-like (PK-like)"/>
    <property type="match status" value="1"/>
</dbReference>
<dbReference type="InterPro" id="IPR051681">
    <property type="entry name" value="Ser/Thr_Kinases-Pseudokinases"/>
</dbReference>
<dbReference type="OMA" id="HNFATIM"/>
<dbReference type="InterPro" id="IPR011009">
    <property type="entry name" value="Kinase-like_dom_sf"/>
</dbReference>
<dbReference type="PROSITE" id="PS50011">
    <property type="entry name" value="PROTEIN_KINASE_DOM"/>
    <property type="match status" value="1"/>
</dbReference>
<proteinExistence type="predicted"/>
<dbReference type="GO" id="GO:0004674">
    <property type="term" value="F:protein serine/threonine kinase activity"/>
    <property type="evidence" value="ECO:0007669"/>
    <property type="project" value="TreeGrafter"/>
</dbReference>
<evidence type="ECO:0000256" key="3">
    <source>
        <dbReference type="ARBA" id="ARBA00022777"/>
    </source>
</evidence>
<evidence type="ECO:0000313" key="6">
    <source>
        <dbReference type="EMBL" id="EFN51103.1"/>
    </source>
</evidence>
<dbReference type="Pfam" id="PF07714">
    <property type="entry name" value="PK_Tyr_Ser-Thr"/>
    <property type="match status" value="1"/>
</dbReference>
<gene>
    <name evidence="6" type="ORF">CHLNCDRAFT_14990</name>
</gene>
<dbReference type="Proteomes" id="UP000008141">
    <property type="component" value="Unassembled WGS sequence"/>
</dbReference>
<feature type="non-terminal residue" evidence="6">
    <location>
        <position position="1"/>
    </location>
</feature>
<feature type="domain" description="Protein kinase" evidence="5">
    <location>
        <begin position="1"/>
        <end position="102"/>
    </location>
</feature>
<evidence type="ECO:0000259" key="5">
    <source>
        <dbReference type="PROSITE" id="PS50011"/>
    </source>
</evidence>
<name>E1ZSV7_CHLVA</name>
<organism evidence="7">
    <name type="scientific">Chlorella variabilis</name>
    <name type="common">Green alga</name>
    <dbReference type="NCBI Taxonomy" id="554065"/>
    <lineage>
        <taxon>Eukaryota</taxon>
        <taxon>Viridiplantae</taxon>
        <taxon>Chlorophyta</taxon>
        <taxon>core chlorophytes</taxon>
        <taxon>Trebouxiophyceae</taxon>
        <taxon>Chlorellales</taxon>
        <taxon>Chlorellaceae</taxon>
        <taxon>Chlorella clade</taxon>
        <taxon>Chlorella</taxon>
    </lineage>
</organism>
<dbReference type="InterPro" id="IPR008271">
    <property type="entry name" value="Ser/Thr_kinase_AS"/>
</dbReference>
<evidence type="ECO:0000313" key="7">
    <source>
        <dbReference type="Proteomes" id="UP000008141"/>
    </source>
</evidence>
<dbReference type="PROSITE" id="PS00108">
    <property type="entry name" value="PROTEIN_KINASE_ST"/>
    <property type="match status" value="1"/>
</dbReference>
<dbReference type="PANTHER" id="PTHR44329">
    <property type="entry name" value="SERINE/THREONINE-PROTEIN KINASE TNNI3K-RELATED"/>
    <property type="match status" value="1"/>
</dbReference>
<protein>
    <recommendedName>
        <fullName evidence="5">Protein kinase domain-containing protein</fullName>
    </recommendedName>
</protein>
<dbReference type="RefSeq" id="XP_005843205.1">
    <property type="nucleotide sequence ID" value="XM_005843143.1"/>
</dbReference>
<dbReference type="KEGG" id="cvr:CHLNCDRAFT_14990"/>
<dbReference type="GO" id="GO:0005524">
    <property type="term" value="F:ATP binding"/>
    <property type="evidence" value="ECO:0007669"/>
    <property type="project" value="UniProtKB-KW"/>
</dbReference>
<accession>E1ZSV7</accession>
<dbReference type="OrthoDB" id="339325at2759"/>
<evidence type="ECO:0000256" key="4">
    <source>
        <dbReference type="ARBA" id="ARBA00022840"/>
    </source>
</evidence>
<evidence type="ECO:0000256" key="2">
    <source>
        <dbReference type="ARBA" id="ARBA00022741"/>
    </source>
</evidence>
<dbReference type="eggNOG" id="KOG0192">
    <property type="taxonomic scope" value="Eukaryota"/>
</dbReference>
<dbReference type="GeneID" id="17350507"/>
<keyword evidence="1" id="KW-0808">Transferase</keyword>
<sequence>WLQEAGLLAALRHPNVVNFLGVCHLPPCILTEYCSRGSLAEVLIRARQSARLAAELTWRRRLAMALDAALGMLYLHNRPAPIVHRDLKSPNLLVEESWRVKV</sequence>
<dbReference type="InParanoid" id="E1ZSV7"/>
<keyword evidence="3" id="KW-0418">Kinase</keyword>
<dbReference type="AlphaFoldDB" id="E1ZSV7"/>
<dbReference type="InterPro" id="IPR001245">
    <property type="entry name" value="Ser-Thr/Tyr_kinase_cat_dom"/>
</dbReference>
<reference evidence="6 7" key="1">
    <citation type="journal article" date="2010" name="Plant Cell">
        <title>The Chlorella variabilis NC64A genome reveals adaptation to photosymbiosis, coevolution with viruses, and cryptic sex.</title>
        <authorList>
            <person name="Blanc G."/>
            <person name="Duncan G."/>
            <person name="Agarkova I."/>
            <person name="Borodovsky M."/>
            <person name="Gurnon J."/>
            <person name="Kuo A."/>
            <person name="Lindquist E."/>
            <person name="Lucas S."/>
            <person name="Pangilinan J."/>
            <person name="Polle J."/>
            <person name="Salamov A."/>
            <person name="Terry A."/>
            <person name="Yamada T."/>
            <person name="Dunigan D.D."/>
            <person name="Grigoriev I.V."/>
            <person name="Claverie J.M."/>
            <person name="Van Etten J.L."/>
        </authorList>
    </citation>
    <scope>NUCLEOTIDE SEQUENCE [LARGE SCALE GENOMIC DNA]</scope>
    <source>
        <strain evidence="6 7">NC64A</strain>
    </source>
</reference>
<dbReference type="InterPro" id="IPR000719">
    <property type="entry name" value="Prot_kinase_dom"/>
</dbReference>
<feature type="non-terminal residue" evidence="6">
    <location>
        <position position="102"/>
    </location>
</feature>
<keyword evidence="2" id="KW-0547">Nucleotide-binding</keyword>